<evidence type="ECO:0000256" key="1">
    <source>
        <dbReference type="ARBA" id="ARBA00005061"/>
    </source>
</evidence>
<reference evidence="12" key="1">
    <citation type="submission" date="2020-10" db="EMBL/GenBank/DDBJ databases">
        <title>Taxonomic study of unclassified bacteria belonging to the class Ktedonobacteria.</title>
        <authorList>
            <person name="Yabe S."/>
            <person name="Wang C.M."/>
            <person name="Zheng Y."/>
            <person name="Sakai Y."/>
            <person name="Cavaletti L."/>
            <person name="Monciardini P."/>
            <person name="Donadio S."/>
        </authorList>
    </citation>
    <scope>NUCLEOTIDE SEQUENCE</scope>
    <source>
        <strain evidence="12">ID150040</strain>
    </source>
</reference>
<feature type="binding site" evidence="11">
    <location>
        <position position="30"/>
    </location>
    <ligand>
        <name>Zn(2+)</name>
        <dbReference type="ChEBI" id="CHEBI:29105"/>
    </ligand>
</feature>
<dbReference type="SUPFAM" id="SSF55620">
    <property type="entry name" value="Tetrahydrobiopterin biosynthesis enzymes-like"/>
    <property type="match status" value="1"/>
</dbReference>
<evidence type="ECO:0000256" key="2">
    <source>
        <dbReference type="ARBA" id="ARBA00008900"/>
    </source>
</evidence>
<dbReference type="InterPro" id="IPR007115">
    <property type="entry name" value="6-PTP_synth/QueD"/>
</dbReference>
<evidence type="ECO:0000256" key="7">
    <source>
        <dbReference type="ARBA" id="ARBA00023239"/>
    </source>
</evidence>
<dbReference type="PANTHER" id="PTHR12589:SF7">
    <property type="entry name" value="6-PYRUVOYL TETRAHYDROBIOPTERIN SYNTHASE"/>
    <property type="match status" value="1"/>
</dbReference>
<dbReference type="RefSeq" id="WP_220207620.1">
    <property type="nucleotide sequence ID" value="NZ_BNJK01000001.1"/>
</dbReference>
<evidence type="ECO:0000256" key="9">
    <source>
        <dbReference type="ARBA" id="ARBA00048807"/>
    </source>
</evidence>
<keyword evidence="5 11" id="KW-0479">Metal-binding</keyword>
<evidence type="ECO:0000256" key="4">
    <source>
        <dbReference type="ARBA" id="ARBA00018141"/>
    </source>
</evidence>
<accession>A0A8J3IUJ4</accession>
<dbReference type="GO" id="GO:0070497">
    <property type="term" value="F:6-carboxytetrahydropterin synthase activity"/>
    <property type="evidence" value="ECO:0007669"/>
    <property type="project" value="UniProtKB-EC"/>
</dbReference>
<evidence type="ECO:0000256" key="3">
    <source>
        <dbReference type="ARBA" id="ARBA00012982"/>
    </source>
</evidence>
<evidence type="ECO:0000313" key="12">
    <source>
        <dbReference type="EMBL" id="GHO97032.1"/>
    </source>
</evidence>
<dbReference type="InterPro" id="IPR038418">
    <property type="entry name" value="6-PTP_synth/QueD_sf"/>
</dbReference>
<keyword evidence="6 11" id="KW-0862">Zinc</keyword>
<comment type="cofactor">
    <cofactor evidence="11">
        <name>Zn(2+)</name>
        <dbReference type="ChEBI" id="CHEBI:29105"/>
    </cofactor>
    <text evidence="11">Binds 1 zinc ion per subunit.</text>
</comment>
<organism evidence="12 13">
    <name type="scientific">Reticulibacter mediterranei</name>
    <dbReference type="NCBI Taxonomy" id="2778369"/>
    <lineage>
        <taxon>Bacteria</taxon>
        <taxon>Bacillati</taxon>
        <taxon>Chloroflexota</taxon>
        <taxon>Ktedonobacteria</taxon>
        <taxon>Ktedonobacterales</taxon>
        <taxon>Reticulibacteraceae</taxon>
        <taxon>Reticulibacter</taxon>
    </lineage>
</organism>
<feature type="active site" description="Charge relay system" evidence="10">
    <location>
        <position position="135"/>
    </location>
</feature>
<proteinExistence type="inferred from homology"/>
<dbReference type="Pfam" id="PF01242">
    <property type="entry name" value="PTPS"/>
    <property type="match status" value="2"/>
</dbReference>
<dbReference type="Proteomes" id="UP000597444">
    <property type="component" value="Unassembled WGS sequence"/>
</dbReference>
<evidence type="ECO:0000256" key="5">
    <source>
        <dbReference type="ARBA" id="ARBA00022723"/>
    </source>
</evidence>
<evidence type="ECO:0000256" key="10">
    <source>
        <dbReference type="PIRSR" id="PIRSR006113-1"/>
    </source>
</evidence>
<dbReference type="PIRSF" id="PIRSF006113">
    <property type="entry name" value="PTP_synth"/>
    <property type="match status" value="1"/>
</dbReference>
<feature type="binding site" evidence="11">
    <location>
        <position position="32"/>
    </location>
    <ligand>
        <name>Zn(2+)</name>
        <dbReference type="ChEBI" id="CHEBI:29105"/>
    </ligand>
</feature>
<feature type="binding site" evidence="11">
    <location>
        <position position="17"/>
    </location>
    <ligand>
        <name>Zn(2+)</name>
        <dbReference type="ChEBI" id="CHEBI:29105"/>
    </ligand>
</feature>
<gene>
    <name evidence="12" type="ORF">KSF_070800</name>
</gene>
<comment type="pathway">
    <text evidence="1">Purine metabolism; 7-cyano-7-deazaguanine biosynthesis.</text>
</comment>
<protein>
    <recommendedName>
        <fullName evidence="4">6-carboxy-5,6,7,8-tetrahydropterin synthase</fullName>
        <ecNumber evidence="3">4.1.2.50</ecNumber>
    </recommendedName>
    <alternativeName>
        <fullName evidence="8">Queuosine biosynthesis protein QueD</fullName>
    </alternativeName>
</protein>
<feature type="active site" description="Proton acceptor" evidence="10">
    <location>
        <position position="26"/>
    </location>
</feature>
<evidence type="ECO:0000256" key="6">
    <source>
        <dbReference type="ARBA" id="ARBA00022833"/>
    </source>
</evidence>
<feature type="active site" description="Charge relay system" evidence="10">
    <location>
        <position position="94"/>
    </location>
</feature>
<dbReference type="PANTHER" id="PTHR12589">
    <property type="entry name" value="PYRUVOYL TETRAHYDROBIOPTERIN SYNTHASE"/>
    <property type="match status" value="1"/>
</dbReference>
<dbReference type="UniPathway" id="UPA00391"/>
<evidence type="ECO:0000256" key="8">
    <source>
        <dbReference type="ARBA" id="ARBA00031449"/>
    </source>
</evidence>
<keyword evidence="7" id="KW-0456">Lyase</keyword>
<dbReference type="Gene3D" id="3.30.479.10">
    <property type="entry name" value="6-pyruvoyl tetrahydropterin synthase/QueD"/>
    <property type="match status" value="1"/>
</dbReference>
<comment type="similarity">
    <text evidence="2">Belongs to the PTPS family. QueD subfamily.</text>
</comment>
<dbReference type="EC" id="4.1.2.50" evidence="3"/>
<name>A0A8J3IUJ4_9CHLR</name>
<evidence type="ECO:0000313" key="13">
    <source>
        <dbReference type="Proteomes" id="UP000597444"/>
    </source>
</evidence>
<sequence length="151" mass="16865">MTRFAIITREFTFEASHHLPGHRGKCRRPHGHSYRLEISLRGPIIEAPGESSDGMVMDFEDLKTIVNETILEKLSDSVPRGSAAGPIEKGGMDHNDLNTLTGIRTTAENLVHWIWDALVAGGVPDELLYRIRLWETEKGHAEITRAERGLA</sequence>
<dbReference type="EMBL" id="BNJK01000001">
    <property type="protein sequence ID" value="GHO97032.1"/>
    <property type="molecule type" value="Genomic_DNA"/>
</dbReference>
<comment type="caution">
    <text evidence="12">The sequence shown here is derived from an EMBL/GenBank/DDBJ whole genome shotgun (WGS) entry which is preliminary data.</text>
</comment>
<evidence type="ECO:0000256" key="11">
    <source>
        <dbReference type="PIRSR" id="PIRSR006113-2"/>
    </source>
</evidence>
<keyword evidence="13" id="KW-1185">Reference proteome</keyword>
<comment type="catalytic activity">
    <reaction evidence="9">
        <text>7,8-dihydroneopterin 3'-triphosphate + H2O = 6-carboxy-5,6,7,8-tetrahydropterin + triphosphate + acetaldehyde + 2 H(+)</text>
        <dbReference type="Rhea" id="RHEA:27966"/>
        <dbReference type="ChEBI" id="CHEBI:15343"/>
        <dbReference type="ChEBI" id="CHEBI:15377"/>
        <dbReference type="ChEBI" id="CHEBI:15378"/>
        <dbReference type="ChEBI" id="CHEBI:18036"/>
        <dbReference type="ChEBI" id="CHEBI:58462"/>
        <dbReference type="ChEBI" id="CHEBI:61032"/>
        <dbReference type="EC" id="4.1.2.50"/>
    </reaction>
</comment>
<dbReference type="GO" id="GO:0046872">
    <property type="term" value="F:metal ion binding"/>
    <property type="evidence" value="ECO:0007669"/>
    <property type="project" value="UniProtKB-KW"/>
</dbReference>
<dbReference type="AlphaFoldDB" id="A0A8J3IUJ4"/>